<dbReference type="EMBL" id="SNRW01005977">
    <property type="protein sequence ID" value="KAA6383986.1"/>
    <property type="molecule type" value="Genomic_DNA"/>
</dbReference>
<organism evidence="1 2">
    <name type="scientific">Streblomastix strix</name>
    <dbReference type="NCBI Taxonomy" id="222440"/>
    <lineage>
        <taxon>Eukaryota</taxon>
        <taxon>Metamonada</taxon>
        <taxon>Preaxostyla</taxon>
        <taxon>Oxymonadida</taxon>
        <taxon>Streblomastigidae</taxon>
        <taxon>Streblomastix</taxon>
    </lineage>
</organism>
<dbReference type="InterPro" id="IPR043502">
    <property type="entry name" value="DNA/RNA_pol_sf"/>
</dbReference>
<evidence type="ECO:0000313" key="1">
    <source>
        <dbReference type="EMBL" id="KAA6383986.1"/>
    </source>
</evidence>
<accession>A0A5J4VNQ9</accession>
<dbReference type="Gene3D" id="3.30.40.220">
    <property type="match status" value="1"/>
</dbReference>
<evidence type="ECO:0000313" key="2">
    <source>
        <dbReference type="Proteomes" id="UP000324800"/>
    </source>
</evidence>
<dbReference type="InterPro" id="IPR012337">
    <property type="entry name" value="RNaseH-like_sf"/>
</dbReference>
<dbReference type="SUPFAM" id="SSF56672">
    <property type="entry name" value="DNA/RNA polymerases"/>
    <property type="match status" value="1"/>
</dbReference>
<gene>
    <name evidence="1" type="ORF">EZS28_020487</name>
</gene>
<name>A0A5J4VNQ9_9EUKA</name>
<dbReference type="SUPFAM" id="SSF53098">
    <property type="entry name" value="Ribonuclease H-like"/>
    <property type="match status" value="1"/>
</dbReference>
<proteinExistence type="predicted"/>
<comment type="caution">
    <text evidence="1">The sequence shown here is derived from an EMBL/GenBank/DDBJ whole genome shotgun (WGS) entry which is preliminary data.</text>
</comment>
<protein>
    <recommendedName>
        <fullName evidence="3">DNA-directed DNA polymerase</fullName>
    </recommendedName>
</protein>
<dbReference type="Proteomes" id="UP000324800">
    <property type="component" value="Unassembled WGS sequence"/>
</dbReference>
<reference evidence="1 2" key="1">
    <citation type="submission" date="2019-03" db="EMBL/GenBank/DDBJ databases">
        <title>Single cell metagenomics reveals metabolic interactions within the superorganism composed of flagellate Streblomastix strix and complex community of Bacteroidetes bacteria on its surface.</title>
        <authorList>
            <person name="Treitli S.C."/>
            <person name="Kolisko M."/>
            <person name="Husnik F."/>
            <person name="Keeling P."/>
            <person name="Hampl V."/>
        </authorList>
    </citation>
    <scope>NUCLEOTIDE SEQUENCE [LARGE SCALE GENOMIC DNA]</scope>
    <source>
        <strain evidence="1">ST1C</strain>
    </source>
</reference>
<evidence type="ECO:0008006" key="3">
    <source>
        <dbReference type="Google" id="ProtNLM"/>
    </source>
</evidence>
<sequence length="1392" mass="162545">MKQSINAAKVIQGKWRRHKLYEQLEQVIINQRYKRQGEKPFGLLSYLEAKLGAKEFNRRVKQLNDEYYGLHKDHFNEPNITKTQQLNKNRELEQKTFVIFTPQNLSAYYAALAQARKKFQQQNEVSIEGLSDELMKSKDILNKEPYIQYYYNHSYDLQRLKDKIDQVYELEKAKPYKVYIDFGSIWQKKKQVYKHQQTLDEYHYSHTGPSADNGYKTLPNTVVRDKQTNDYFKYKAVDLLSDYQDTTHEDSATLKVALYSFLIVVYRLPLGTKMDKICQHFNKEGITGNIECDYKICWFIVASFALHPDIIETKSRISDAIKLFLQYHDINPSQRLNKANKQLLESYKGFNYVTDLERYQQLFKLNVIIYTCDEVKQKTNRSDVEQFNKFDEYIIDNDYLTVNVLLVPLSHVDEIHAMYISDIDKVINGKLCPNNCQMIFNTKNQHYKRDLARHLKYCQGPETAKQVKLDHLPKPYYPHISNNKLLQKLVATGQQDQLTPTLNYITFDFETVENIINGVDNLIAQLEPLSVASVATINDQITTLYFDLRNRSDFIEQWISQLFEVAIKVNEANQSNIPDITIEDKHYIPYKPHVSVIGFNSKKFDMNLLLKHLIKNKTKIQYLGSTTQAKQTVVSHQDYDFDLRFIDILSFIPPNNTLKQFVEKFGTKGIKLTKGIFPHGSFNYDNYQLVLGLTTPFIKDDFYDKLNNKNISDEDYEQYCNDFTSFQDRWEYLKHYNIRDVTCMNNPINHLIQITWEEKVDMLGFNGFEQFEVTQYWWNNKVKGYINQDEFAKRDTINNVTEDDFDWIRDKVTTGTCHLCHNKFTKENKPTLDRIDNSIGHTKQNCQLACQICNTVKADKDNDISKLKIQLMKYAIHEHLPMTINNESVSHINKLRYNQVAKTITSYDNQYVVTHILDLDFNSLYPSVFSGIFNKNNPYTNHRIYQAGGVTSYFKCASNNSKQKARDIIMSDDRFNDKGQLFCVKIKGHIDEKHINSLINLAPIWRKLTYNNSVEQIGEFMYNKMKSQGLTVDKPTTKLTSLLSTHNQFLCFSNYILWFLIDNCNLIIDDIDSIALFDKHLGFESFACTMMRKRQDAISQHNDTKSLYYKQILNSAFGGEGQNNAKFDKISFNNARQAPLKQLKLDHKTTRKLSDNIYNSDGEVIEEAQYMVSESPRQFNCNKPLQEAVFTLDNSKFWYLNFVYNFLYKCIDMDRVHFCNMDTDSMYLAIAGSQIEGYKQGLKYVIKDQLFHDQHYKEWLPWDDCTVAEEKKLMGITTESQGESIVCLAPKSYSLYNGNEQNDDIVSLVNRMKGVSEKKANLTTNDYIKYLNDGCNINVTTNNLQMKMGIMSMISMEKSALTGIHNKMVVLTNGCCAPFMYGINADHYLIDQ</sequence>